<dbReference type="InterPro" id="IPR050422">
    <property type="entry name" value="X-Pro_aminopeptidase_P"/>
</dbReference>
<dbReference type="PANTHER" id="PTHR43763">
    <property type="entry name" value="XAA-PRO AMINOPEPTIDASE 1"/>
    <property type="match status" value="1"/>
</dbReference>
<evidence type="ECO:0000259" key="6">
    <source>
        <dbReference type="Pfam" id="PF01321"/>
    </source>
</evidence>
<feature type="domain" description="Creatinase N-terminal" evidence="6">
    <location>
        <begin position="17"/>
        <end position="142"/>
    </location>
</feature>
<evidence type="ECO:0000259" key="5">
    <source>
        <dbReference type="Pfam" id="PF00557"/>
    </source>
</evidence>
<organism evidence="8 9">
    <name type="scientific">Candidatus Faecalibacterium faecipullorum</name>
    <dbReference type="NCBI Taxonomy" id="2838578"/>
    <lineage>
        <taxon>Bacteria</taxon>
        <taxon>Bacillati</taxon>
        <taxon>Bacillota</taxon>
        <taxon>Clostridia</taxon>
        <taxon>Eubacteriales</taxon>
        <taxon>Oscillospiraceae</taxon>
        <taxon>Faecalibacterium</taxon>
    </lineage>
</organism>
<keyword evidence="3" id="KW-0378">Hydrolase</keyword>
<comment type="caution">
    <text evidence="8">The sequence shown here is derived from an EMBL/GenBank/DDBJ whole genome shotgun (WGS) entry which is preliminary data.</text>
</comment>
<evidence type="ECO:0000259" key="7">
    <source>
        <dbReference type="Pfam" id="PF16188"/>
    </source>
</evidence>
<keyword evidence="8" id="KW-0645">Protease</keyword>
<keyword evidence="4" id="KW-0464">Manganese</keyword>
<dbReference type="Proteomes" id="UP000824211">
    <property type="component" value="Unassembled WGS sequence"/>
</dbReference>
<dbReference type="SUPFAM" id="SSF55920">
    <property type="entry name" value="Creatinase/aminopeptidase"/>
    <property type="match status" value="1"/>
</dbReference>
<dbReference type="InterPro" id="IPR032416">
    <property type="entry name" value="Peptidase_M24_C"/>
</dbReference>
<dbReference type="GO" id="GO:0046872">
    <property type="term" value="F:metal ion binding"/>
    <property type="evidence" value="ECO:0007669"/>
    <property type="project" value="UniProtKB-KW"/>
</dbReference>
<dbReference type="Pfam" id="PF00557">
    <property type="entry name" value="Peptidase_M24"/>
    <property type="match status" value="1"/>
</dbReference>
<sequence length="607" mass="66555">MNVQKKEGFFMSSIPQRLAALRAAMEAAGAAAYLIPTGDPHSSEYLPDHYNSRAYFSGFTGENSTLVVTRTASALWADGRFFVQAEKELAGTEIELMRMGEPGVPTVEQYCADALQEGEALGLCGLTASCKLVRSLQKLLDPKGVAVKTLNLEDELWTEGRPPLPATPAWLLPAEYAGAAPADKLTRLRAKLAELGCTAQLVGKLDNLAWLLNLRAMDIACTPYAMAYCFVTEGEAVLFINAARLADAAKAELAAAGVRLAGYDEVLPFLAAYSAKQTVLADPDSVNYAVFSALENNPALTVKALADPLLPMKGVKNPTELAHTRECHIRDGVAMVRFQKELEERLAAGEALTELTVDEILHKYRSAQDKFLTESFGTIAAYGPNAAMMHYHATEASHAALERRGFLLVDCGGTYMDGTTDITRTYPLGPLTEEERLCYTWTLQSHIDMARAVWLDYCTGQMLDTIAREPLWLHLLNYRCGTGHSVSFVGNVHEGPHALRPVNQVRFEPGMVVTDEPGVYEGGRLGIRIENELECREKETNQYGRFLCFEPLTYVPIATGPIVPGVLSREQLDWLNAYHRAVYEKLAPRLTDGEREWLAAKCAAIGA</sequence>
<dbReference type="GO" id="GO:0070006">
    <property type="term" value="F:metalloaminopeptidase activity"/>
    <property type="evidence" value="ECO:0007669"/>
    <property type="project" value="InterPro"/>
</dbReference>
<dbReference type="Gene3D" id="3.90.230.10">
    <property type="entry name" value="Creatinase/methionine aminopeptidase superfamily"/>
    <property type="match status" value="1"/>
</dbReference>
<accession>A0A9D2MF17</accession>
<dbReference type="InterPro" id="IPR033740">
    <property type="entry name" value="Pept_M24B"/>
</dbReference>
<dbReference type="EMBL" id="DWXX01000081">
    <property type="protein sequence ID" value="HJB58955.1"/>
    <property type="molecule type" value="Genomic_DNA"/>
</dbReference>
<name>A0A9D2MF17_9FIRM</name>
<dbReference type="GO" id="GO:0005737">
    <property type="term" value="C:cytoplasm"/>
    <property type="evidence" value="ECO:0007669"/>
    <property type="project" value="UniProtKB-ARBA"/>
</dbReference>
<dbReference type="FunFam" id="3.90.230.10:FF:000007">
    <property type="entry name" value="Xaa-Pro aminopeptidase P"/>
    <property type="match status" value="1"/>
</dbReference>
<dbReference type="Pfam" id="PF01321">
    <property type="entry name" value="Creatinase_N"/>
    <property type="match status" value="1"/>
</dbReference>
<evidence type="ECO:0000256" key="1">
    <source>
        <dbReference type="ARBA" id="ARBA00008766"/>
    </source>
</evidence>
<reference evidence="8" key="1">
    <citation type="journal article" date="2021" name="PeerJ">
        <title>Extensive microbial diversity within the chicken gut microbiome revealed by metagenomics and culture.</title>
        <authorList>
            <person name="Gilroy R."/>
            <person name="Ravi A."/>
            <person name="Getino M."/>
            <person name="Pursley I."/>
            <person name="Horton D.L."/>
            <person name="Alikhan N.F."/>
            <person name="Baker D."/>
            <person name="Gharbi K."/>
            <person name="Hall N."/>
            <person name="Watson M."/>
            <person name="Adriaenssens E.M."/>
            <person name="Foster-Nyarko E."/>
            <person name="Jarju S."/>
            <person name="Secka A."/>
            <person name="Antonio M."/>
            <person name="Oren A."/>
            <person name="Chaudhuri R.R."/>
            <person name="La Ragione R."/>
            <person name="Hildebrand F."/>
            <person name="Pallen M.J."/>
        </authorList>
    </citation>
    <scope>NUCLEOTIDE SEQUENCE</scope>
    <source>
        <strain evidence="8">ChiHjej9B8-13557</strain>
    </source>
</reference>
<dbReference type="InterPro" id="IPR000994">
    <property type="entry name" value="Pept_M24"/>
</dbReference>
<proteinExistence type="inferred from homology"/>
<evidence type="ECO:0000256" key="3">
    <source>
        <dbReference type="ARBA" id="ARBA00022801"/>
    </source>
</evidence>
<keyword evidence="2" id="KW-0479">Metal-binding</keyword>
<dbReference type="PANTHER" id="PTHR43763:SF6">
    <property type="entry name" value="XAA-PRO AMINOPEPTIDASE 1"/>
    <property type="match status" value="1"/>
</dbReference>
<dbReference type="Gene3D" id="3.40.350.10">
    <property type="entry name" value="Creatinase/prolidase N-terminal domain"/>
    <property type="match status" value="2"/>
</dbReference>
<dbReference type="SUPFAM" id="SSF53092">
    <property type="entry name" value="Creatinase/prolidase N-terminal domain"/>
    <property type="match status" value="1"/>
</dbReference>
<evidence type="ECO:0000256" key="4">
    <source>
        <dbReference type="ARBA" id="ARBA00023211"/>
    </source>
</evidence>
<dbReference type="Pfam" id="PF16189">
    <property type="entry name" value="Creatinase_N_2"/>
    <property type="match status" value="1"/>
</dbReference>
<keyword evidence="8" id="KW-0031">Aminopeptidase</keyword>
<comment type="similarity">
    <text evidence="1">Belongs to the peptidase M24B family.</text>
</comment>
<evidence type="ECO:0000256" key="2">
    <source>
        <dbReference type="ARBA" id="ARBA00022723"/>
    </source>
</evidence>
<protein>
    <submittedName>
        <fullName evidence="8">Aminopeptidase P family protein</fullName>
    </submittedName>
</protein>
<dbReference type="InterPro" id="IPR029149">
    <property type="entry name" value="Creatin/AminoP/Spt16_N"/>
</dbReference>
<dbReference type="Pfam" id="PF16188">
    <property type="entry name" value="Peptidase_M24_C"/>
    <property type="match status" value="1"/>
</dbReference>
<gene>
    <name evidence="8" type="ORF">H9771_04740</name>
</gene>
<dbReference type="CDD" id="cd01085">
    <property type="entry name" value="APP"/>
    <property type="match status" value="1"/>
</dbReference>
<evidence type="ECO:0000313" key="8">
    <source>
        <dbReference type="EMBL" id="HJB58955.1"/>
    </source>
</evidence>
<dbReference type="InterPro" id="IPR036005">
    <property type="entry name" value="Creatinase/aminopeptidase-like"/>
</dbReference>
<feature type="domain" description="Peptidase M24" evidence="5">
    <location>
        <begin position="324"/>
        <end position="535"/>
    </location>
</feature>
<evidence type="ECO:0000313" key="9">
    <source>
        <dbReference type="Proteomes" id="UP000824211"/>
    </source>
</evidence>
<reference evidence="8" key="2">
    <citation type="submission" date="2021-04" db="EMBL/GenBank/DDBJ databases">
        <authorList>
            <person name="Gilroy R."/>
        </authorList>
    </citation>
    <scope>NUCLEOTIDE SEQUENCE</scope>
    <source>
        <strain evidence="8">ChiHjej9B8-13557</strain>
    </source>
</reference>
<dbReference type="InterPro" id="IPR000587">
    <property type="entry name" value="Creatinase_N"/>
</dbReference>
<dbReference type="AlphaFoldDB" id="A0A9D2MF17"/>
<feature type="domain" description="Peptidase M24 C-terminal" evidence="7">
    <location>
        <begin position="546"/>
        <end position="605"/>
    </location>
</feature>